<proteinExistence type="predicted"/>
<dbReference type="GO" id="GO:0004371">
    <property type="term" value="F:glycerone kinase activity"/>
    <property type="evidence" value="ECO:0007669"/>
    <property type="project" value="InterPro"/>
</dbReference>
<dbReference type="InterPro" id="IPR033470">
    <property type="entry name" value="FakA-like_C"/>
</dbReference>
<dbReference type="HOGENOM" id="CLU_017496_1_0_9"/>
<sequence>MTNKNISLKSCINGAVNFLLMNKDHVNTLNVFPVPDGDTGTNMGLTSKSALKQVNELQSDDVYEVALAASRGSLMGARGNSGVILSQFLRGFAEGLKDKKVITNKDFAKALKSASDTTYKAVMKPTEGTILTVGRETADFAMKNYSKYENILDFMEDIVKASKESLERTPEKLPVLKEAGVVDSGGAGLVYLLEGALRALRGEVIEVVGEDEELKKKEQKEISFDDYDKDLEFGYCTEFVIRTDIDDTDELKNKLMPLGDCLLVVGGAGTGVIKVHVHTNNPGRALEYAVELGQLQDIKIDNMRYQHKETLFDEAEVEKARKSNIKKKYAIVSVSMGEGINEVFNSLNVDYIIEGGQTMNPSTEDFLKAIDSLNADHIILLPNNSNIILAANQAKELSDKDVYVVETKSVPQGIGALFVLDEEKDPEENIENMKEELNHIKTGSVTYAVRDTTSNGSQIKKDQIIGLTGKEIESFGDDLDEVTEKLIEKMVDDESSVITLYYGNGLEEEDTENLMDKLEETYDELDVVFVRGAQPLYYYILSVE</sequence>
<dbReference type="InterPro" id="IPR019986">
    <property type="entry name" value="YloV-like"/>
</dbReference>
<dbReference type="InterPro" id="IPR050270">
    <property type="entry name" value="DegV_domain_contain"/>
</dbReference>
<dbReference type="Gene3D" id="1.25.40.340">
    <property type="match status" value="1"/>
</dbReference>
<comment type="caution">
    <text evidence="2">The sequence shown here is derived from an EMBL/GenBank/DDBJ whole genome shotgun (WGS) entry which is preliminary data.</text>
</comment>
<dbReference type="PANTHER" id="PTHR33434:SF4">
    <property type="entry name" value="PHOSPHATASE PROTEIN"/>
    <property type="match status" value="1"/>
</dbReference>
<dbReference type="eggNOG" id="COG1461">
    <property type="taxonomic scope" value="Bacteria"/>
</dbReference>
<dbReference type="PROSITE" id="PS51480">
    <property type="entry name" value="DHAL"/>
    <property type="match status" value="1"/>
</dbReference>
<dbReference type="RefSeq" id="WP_008901820.1">
    <property type="nucleotide sequence ID" value="NZ_GL397071.1"/>
</dbReference>
<protein>
    <submittedName>
        <fullName evidence="2">DAK2 domain fusion protein YloV</fullName>
    </submittedName>
</protein>
<evidence type="ECO:0000259" key="1">
    <source>
        <dbReference type="PROSITE" id="PS51480"/>
    </source>
</evidence>
<dbReference type="GO" id="GO:0006071">
    <property type="term" value="P:glycerol metabolic process"/>
    <property type="evidence" value="ECO:0007669"/>
    <property type="project" value="InterPro"/>
</dbReference>
<dbReference type="Pfam" id="PF02734">
    <property type="entry name" value="Dak2"/>
    <property type="match status" value="1"/>
</dbReference>
<dbReference type="Pfam" id="PF21645">
    <property type="entry name" value="FakA-like_M"/>
    <property type="match status" value="1"/>
</dbReference>
<evidence type="ECO:0000313" key="2">
    <source>
        <dbReference type="EMBL" id="EFM25357.1"/>
    </source>
</evidence>
<dbReference type="Proteomes" id="UP000003280">
    <property type="component" value="Unassembled WGS sequence"/>
</dbReference>
<dbReference type="EMBL" id="AEEH01000039">
    <property type="protein sequence ID" value="EFM25357.1"/>
    <property type="molecule type" value="Genomic_DNA"/>
</dbReference>
<dbReference type="NCBIfam" id="TIGR03599">
    <property type="entry name" value="YloV"/>
    <property type="match status" value="1"/>
</dbReference>
<dbReference type="STRING" id="862517.HMPREF9225_1006"/>
<gene>
    <name evidence="2" type="primary">degV</name>
    <name evidence="2" type="ORF">HMPREF9225_1006</name>
</gene>
<dbReference type="SMART" id="SM01120">
    <property type="entry name" value="Dak2"/>
    <property type="match status" value="1"/>
</dbReference>
<keyword evidence="3" id="KW-1185">Reference proteome</keyword>
<accession>E0NLG7</accession>
<dbReference type="InterPro" id="IPR004007">
    <property type="entry name" value="DhaL_dom"/>
</dbReference>
<dbReference type="InterPro" id="IPR036117">
    <property type="entry name" value="DhaL_dom_sf"/>
</dbReference>
<dbReference type="InterPro" id="IPR048394">
    <property type="entry name" value="FakA-like_M"/>
</dbReference>
<dbReference type="AlphaFoldDB" id="E0NLG7"/>
<dbReference type="SMART" id="SM01121">
    <property type="entry name" value="Dak1_2"/>
    <property type="match status" value="1"/>
</dbReference>
<organism evidence="2 3">
    <name type="scientific">Peptoniphilus duerdenii ATCC BAA-1640</name>
    <dbReference type="NCBI Taxonomy" id="862517"/>
    <lineage>
        <taxon>Bacteria</taxon>
        <taxon>Bacillati</taxon>
        <taxon>Bacillota</taxon>
        <taxon>Tissierellia</taxon>
        <taxon>Tissierellales</taxon>
        <taxon>Peptoniphilaceae</taxon>
        <taxon>Peptoniphilus</taxon>
    </lineage>
</organism>
<evidence type="ECO:0000313" key="3">
    <source>
        <dbReference type="Proteomes" id="UP000003280"/>
    </source>
</evidence>
<dbReference type="Pfam" id="PF13684">
    <property type="entry name" value="FakA-like_C"/>
    <property type="match status" value="1"/>
</dbReference>
<feature type="domain" description="DhaL" evidence="1">
    <location>
        <begin position="6"/>
        <end position="198"/>
    </location>
</feature>
<dbReference type="PANTHER" id="PTHR33434">
    <property type="entry name" value="DEGV DOMAIN-CONTAINING PROTEIN DR_1986-RELATED"/>
    <property type="match status" value="1"/>
</dbReference>
<dbReference type="OrthoDB" id="9760324at2"/>
<dbReference type="SUPFAM" id="SSF101473">
    <property type="entry name" value="DhaL-like"/>
    <property type="match status" value="1"/>
</dbReference>
<name>E0NLG7_9FIRM</name>
<reference evidence="2 3" key="1">
    <citation type="submission" date="2010-07" db="EMBL/GenBank/DDBJ databases">
        <authorList>
            <person name="Muzny D."/>
            <person name="Qin X."/>
            <person name="Deng J."/>
            <person name="Jiang H."/>
            <person name="Liu Y."/>
            <person name="Qu J."/>
            <person name="Song X.-Z."/>
            <person name="Zhang L."/>
            <person name="Thornton R."/>
            <person name="Coyle M."/>
            <person name="Francisco L."/>
            <person name="Jackson L."/>
            <person name="Javaid M."/>
            <person name="Korchina V."/>
            <person name="Kovar C."/>
            <person name="Mata R."/>
            <person name="Mathew T."/>
            <person name="Ngo R."/>
            <person name="Nguyen L."/>
            <person name="Nguyen N."/>
            <person name="Okwuonu G."/>
            <person name="Ongeri F."/>
            <person name="Pham C."/>
            <person name="Simmons D."/>
            <person name="Wilczek-Boney K."/>
            <person name="Hale W."/>
            <person name="Jakkamsetti A."/>
            <person name="Pham P."/>
            <person name="Ruth R."/>
            <person name="San Lucas F."/>
            <person name="Warren J."/>
            <person name="Zhang J."/>
            <person name="Zhao Z."/>
            <person name="Zhou C."/>
            <person name="Zhu D."/>
            <person name="Lee S."/>
            <person name="Bess C."/>
            <person name="Blankenburg K."/>
            <person name="Forbes L."/>
            <person name="Fu Q."/>
            <person name="Gubbala S."/>
            <person name="Hirani K."/>
            <person name="Jayaseelan J.C."/>
            <person name="Lara F."/>
            <person name="Munidasa M."/>
            <person name="Palculict T."/>
            <person name="Patil S."/>
            <person name="Pu L.-L."/>
            <person name="Saada N."/>
            <person name="Tang L."/>
            <person name="Weissenberger G."/>
            <person name="Zhu Y."/>
            <person name="Hemphill L."/>
            <person name="Shang Y."/>
            <person name="Youmans B."/>
            <person name="Ayvaz T."/>
            <person name="Ross M."/>
            <person name="Santibanez J."/>
            <person name="Aqrawi P."/>
            <person name="Gross S."/>
            <person name="Joshi V."/>
            <person name="Fowler G."/>
            <person name="Nazareth L."/>
            <person name="Reid J."/>
            <person name="Worley K."/>
            <person name="Petrosino J."/>
            <person name="Highlander S."/>
            <person name="Gibbs R."/>
        </authorList>
    </citation>
    <scope>NUCLEOTIDE SEQUENCE [LARGE SCALE GENOMIC DNA]</scope>
    <source>
        <strain evidence="2 3">ATCC BAA-1640</strain>
    </source>
</reference>
<dbReference type="SUPFAM" id="SSF82549">
    <property type="entry name" value="DAK1/DegV-like"/>
    <property type="match status" value="1"/>
</dbReference>